<keyword evidence="3" id="KW-0227">DNA damage</keyword>
<proteinExistence type="inferred from homology"/>
<evidence type="ECO:0000256" key="8">
    <source>
        <dbReference type="RuleBase" id="RU364100"/>
    </source>
</evidence>
<dbReference type="GO" id="GO:0106300">
    <property type="term" value="P:protein-DNA covalent cross-linking repair"/>
    <property type="evidence" value="ECO:0007669"/>
    <property type="project" value="InterPro"/>
</dbReference>
<reference evidence="11" key="1">
    <citation type="submission" date="2016-10" db="EMBL/GenBank/DDBJ databases">
        <authorList>
            <person name="Varghese N."/>
            <person name="Submissions S."/>
        </authorList>
    </citation>
    <scope>NUCLEOTIDE SEQUENCE [LARGE SCALE GENOMIC DNA]</scope>
    <source>
        <strain evidence="11">DSM 26348</strain>
    </source>
</reference>
<dbReference type="GO" id="GO:0008233">
    <property type="term" value="F:peptidase activity"/>
    <property type="evidence" value="ECO:0007669"/>
    <property type="project" value="UniProtKB-KW"/>
</dbReference>
<keyword evidence="7" id="KW-0456">Lyase</keyword>
<evidence type="ECO:0000313" key="11">
    <source>
        <dbReference type="Proteomes" id="UP000199518"/>
    </source>
</evidence>
<dbReference type="Proteomes" id="UP000199518">
    <property type="component" value="Unassembled WGS sequence"/>
</dbReference>
<dbReference type="EC" id="3.4.-.-" evidence="8"/>
<keyword evidence="11" id="KW-1185">Reference proteome</keyword>
<evidence type="ECO:0000256" key="7">
    <source>
        <dbReference type="ARBA" id="ARBA00023239"/>
    </source>
</evidence>
<evidence type="ECO:0000313" key="10">
    <source>
        <dbReference type="EMBL" id="SFJ33594.1"/>
    </source>
</evidence>
<evidence type="ECO:0000256" key="3">
    <source>
        <dbReference type="ARBA" id="ARBA00022763"/>
    </source>
</evidence>
<organism evidence="10 11">
    <name type="scientific">Planctomicrobium piriforme</name>
    <dbReference type="NCBI Taxonomy" id="1576369"/>
    <lineage>
        <taxon>Bacteria</taxon>
        <taxon>Pseudomonadati</taxon>
        <taxon>Planctomycetota</taxon>
        <taxon>Planctomycetia</taxon>
        <taxon>Planctomycetales</taxon>
        <taxon>Planctomycetaceae</taxon>
        <taxon>Planctomicrobium</taxon>
    </lineage>
</organism>
<keyword evidence="5" id="KW-0190">Covalent protein-DNA linkage</keyword>
<dbReference type="STRING" id="1576369.SAMN05421753_118100"/>
<evidence type="ECO:0000256" key="9">
    <source>
        <dbReference type="SAM" id="MobiDB-lite"/>
    </source>
</evidence>
<evidence type="ECO:0000256" key="5">
    <source>
        <dbReference type="ARBA" id="ARBA00023124"/>
    </source>
</evidence>
<keyword evidence="2 8" id="KW-0645">Protease</keyword>
<dbReference type="GO" id="GO:0003697">
    <property type="term" value="F:single-stranded DNA binding"/>
    <property type="evidence" value="ECO:0007669"/>
    <property type="project" value="InterPro"/>
</dbReference>
<evidence type="ECO:0000256" key="4">
    <source>
        <dbReference type="ARBA" id="ARBA00022801"/>
    </source>
</evidence>
<feature type="compositionally biased region" description="Polar residues" evidence="9">
    <location>
        <begin position="74"/>
        <end position="84"/>
    </location>
</feature>
<keyword evidence="6" id="KW-0238">DNA-binding</keyword>
<dbReference type="PANTHER" id="PTHR13604:SF0">
    <property type="entry name" value="ABASIC SITE PROCESSING PROTEIN HMCES"/>
    <property type="match status" value="1"/>
</dbReference>
<dbReference type="EMBL" id="FOQD01000018">
    <property type="protein sequence ID" value="SFJ33594.1"/>
    <property type="molecule type" value="Genomic_DNA"/>
</dbReference>
<dbReference type="GO" id="GO:0006508">
    <property type="term" value="P:proteolysis"/>
    <property type="evidence" value="ECO:0007669"/>
    <property type="project" value="UniProtKB-KW"/>
</dbReference>
<accession>A0A1I3QHF5</accession>
<feature type="region of interest" description="Disordered" evidence="9">
    <location>
        <begin position="74"/>
        <end position="99"/>
    </location>
</feature>
<dbReference type="SUPFAM" id="SSF143081">
    <property type="entry name" value="BB1717-like"/>
    <property type="match status" value="1"/>
</dbReference>
<dbReference type="PANTHER" id="PTHR13604">
    <property type="entry name" value="DC12-RELATED"/>
    <property type="match status" value="1"/>
</dbReference>
<protein>
    <recommendedName>
        <fullName evidence="8">Abasic site processing protein</fullName>
        <ecNumber evidence="8">3.4.-.-</ecNumber>
    </recommendedName>
</protein>
<dbReference type="InterPro" id="IPR036590">
    <property type="entry name" value="SRAP-like"/>
</dbReference>
<evidence type="ECO:0000256" key="2">
    <source>
        <dbReference type="ARBA" id="ARBA00022670"/>
    </source>
</evidence>
<dbReference type="GO" id="GO:0016829">
    <property type="term" value="F:lyase activity"/>
    <property type="evidence" value="ECO:0007669"/>
    <property type="project" value="UniProtKB-KW"/>
</dbReference>
<evidence type="ECO:0000256" key="1">
    <source>
        <dbReference type="ARBA" id="ARBA00008136"/>
    </source>
</evidence>
<dbReference type="AlphaFoldDB" id="A0A1I3QHF5"/>
<keyword evidence="4 8" id="KW-0378">Hydrolase</keyword>
<dbReference type="InterPro" id="IPR003738">
    <property type="entry name" value="SRAP"/>
</dbReference>
<name>A0A1I3QHF5_9PLAN</name>
<gene>
    <name evidence="10" type="ORF">SAMN05421753_118100</name>
</gene>
<dbReference type="Pfam" id="PF02586">
    <property type="entry name" value="SRAP"/>
    <property type="match status" value="1"/>
</dbReference>
<evidence type="ECO:0000256" key="6">
    <source>
        <dbReference type="ARBA" id="ARBA00023125"/>
    </source>
</evidence>
<comment type="similarity">
    <text evidence="1 8">Belongs to the SOS response-associated peptidase family.</text>
</comment>
<dbReference type="Gene3D" id="3.90.1680.10">
    <property type="entry name" value="SOS response associated peptidase-like"/>
    <property type="match status" value="1"/>
</dbReference>
<sequence>MAGLWERWSQREQPIESFSISTTSVNQLMSSIHDRMPVVVMLGLSGACFGPKAEPEFLKSLVLSREWERFETVPASSEVNNARNETPACVQAGSPRPPV</sequence>